<evidence type="ECO:0000313" key="3">
    <source>
        <dbReference type="Proteomes" id="UP000017836"/>
    </source>
</evidence>
<evidence type="ECO:0000256" key="1">
    <source>
        <dbReference type="SAM" id="MobiDB-lite"/>
    </source>
</evidence>
<sequence>MDKANPNGETLHHVLSNGMREVPIESPEMGNDILVPRRAGVVEIHNQALGTLGSGLGAPKPMGLTHRQPTALTNGDPIMRNRVPHNTRAPPVMPEVSPTRPSPQTPTAQAKAGPTQAPPVTKVGPTRAALSPDLEAKVGSRHASPAQETKMGRTKPISSPPESKVSPTKTLRDPALGTVVGPKSPLAPSLEAKVGPTKAPLAPSEAAVGPFKAQVSPSKAKDHRKGSVTSPIQEKGLDKVGSLPGRVQYDAKVGPEKAQAQEKGPIYVDPTTNMGRQKSEPACVSPHESDQVVTKVEAVQEKEGADKFELPRVVSDIDKRSSDYIQRFKDKMARALN</sequence>
<evidence type="ECO:0000313" key="2">
    <source>
        <dbReference type="EMBL" id="ERN12408.1"/>
    </source>
</evidence>
<feature type="region of interest" description="Disordered" evidence="1">
    <location>
        <begin position="70"/>
        <end position="291"/>
    </location>
</feature>
<dbReference type="Proteomes" id="UP000017836">
    <property type="component" value="Unassembled WGS sequence"/>
</dbReference>
<keyword evidence="3" id="KW-1185">Reference proteome</keyword>
<protein>
    <submittedName>
        <fullName evidence="2">Uncharacterized protein</fullName>
    </submittedName>
</protein>
<feature type="compositionally biased region" description="Polar residues" evidence="1">
    <location>
        <begin position="156"/>
        <end position="169"/>
    </location>
</feature>
<reference evidence="3" key="1">
    <citation type="journal article" date="2013" name="Science">
        <title>The Amborella genome and the evolution of flowering plants.</title>
        <authorList>
            <consortium name="Amborella Genome Project"/>
        </authorList>
    </citation>
    <scope>NUCLEOTIDE SEQUENCE [LARGE SCALE GENOMIC DNA]</scope>
</reference>
<gene>
    <name evidence="2" type="ORF">AMTR_s00025p00128210</name>
</gene>
<name>W1PW97_AMBTC</name>
<dbReference type="AlphaFoldDB" id="W1PW97"/>
<dbReference type="EMBL" id="KI392614">
    <property type="protein sequence ID" value="ERN12408.1"/>
    <property type="molecule type" value="Genomic_DNA"/>
</dbReference>
<accession>W1PW97</accession>
<dbReference type="HOGENOM" id="CLU_763659_0_0_1"/>
<organism evidence="2 3">
    <name type="scientific">Amborella trichopoda</name>
    <dbReference type="NCBI Taxonomy" id="13333"/>
    <lineage>
        <taxon>Eukaryota</taxon>
        <taxon>Viridiplantae</taxon>
        <taxon>Streptophyta</taxon>
        <taxon>Embryophyta</taxon>
        <taxon>Tracheophyta</taxon>
        <taxon>Spermatophyta</taxon>
        <taxon>Magnoliopsida</taxon>
        <taxon>Amborellales</taxon>
        <taxon>Amborellaceae</taxon>
        <taxon>Amborella</taxon>
    </lineage>
</organism>
<proteinExistence type="predicted"/>
<dbReference type="Gramene" id="ERN12408">
    <property type="protein sequence ID" value="ERN12408"/>
    <property type="gene ID" value="AMTR_s00025p00128210"/>
</dbReference>